<dbReference type="InParanoid" id="A0A6C2YR31"/>
<keyword evidence="1" id="KW-0732">Signal</keyword>
<dbReference type="Proteomes" id="UP000464378">
    <property type="component" value="Chromosome"/>
</dbReference>
<feature type="chain" id="PRO_5036172820" evidence="1">
    <location>
        <begin position="21"/>
        <end position="184"/>
    </location>
</feature>
<reference evidence="2" key="1">
    <citation type="submission" date="2019-04" db="EMBL/GenBank/DDBJ databases">
        <authorList>
            <consortium name="Science for Life Laboratories"/>
        </authorList>
    </citation>
    <scope>NUCLEOTIDE SEQUENCE</scope>
    <source>
        <strain evidence="2">MBLW1</strain>
    </source>
</reference>
<gene>
    <name evidence="2" type="ORF">GMBLW1_01430</name>
</gene>
<dbReference type="KEGG" id="tim:GMBLW1_01430"/>
<name>A0A6C2YR31_9BACT</name>
<protein>
    <submittedName>
        <fullName evidence="2">Uncharacterized protein</fullName>
    </submittedName>
</protein>
<keyword evidence="3" id="KW-1185">Reference proteome</keyword>
<dbReference type="EMBL" id="LR586016">
    <property type="protein sequence ID" value="VIP03817.1"/>
    <property type="molecule type" value="Genomic_DNA"/>
</dbReference>
<dbReference type="EMBL" id="LR593887">
    <property type="protein sequence ID" value="VTS05001.1"/>
    <property type="molecule type" value="Genomic_DNA"/>
</dbReference>
<sequence>MRRFAIACFLAGLSLSVATAEPVKSGLEPGKKVAPYSFHVATGPERGQQTCYICETGGRPAVLVFARSLTPSLGKLLDQCDQLLVKQPKEGGRGWATILGEKTVDLDSLAKWSKEQGLKLMPVGVFDDPVGPPAYRLHADADVTVMLFTARKVTHRFSFRANELTDSAIATIVQEFTAIAPPQK</sequence>
<evidence type="ECO:0000256" key="1">
    <source>
        <dbReference type="SAM" id="SignalP"/>
    </source>
</evidence>
<accession>A0A6C2YR31</accession>
<proteinExistence type="predicted"/>
<dbReference type="RefSeq" id="WP_162658971.1">
    <property type="nucleotide sequence ID" value="NZ_LR593887.1"/>
</dbReference>
<organism evidence="2">
    <name type="scientific">Tuwongella immobilis</name>
    <dbReference type="NCBI Taxonomy" id="692036"/>
    <lineage>
        <taxon>Bacteria</taxon>
        <taxon>Pseudomonadati</taxon>
        <taxon>Planctomycetota</taxon>
        <taxon>Planctomycetia</taxon>
        <taxon>Gemmatales</taxon>
        <taxon>Gemmataceae</taxon>
        <taxon>Tuwongella</taxon>
    </lineage>
</organism>
<dbReference type="AlphaFoldDB" id="A0A6C2YR31"/>
<feature type="signal peptide" evidence="1">
    <location>
        <begin position="1"/>
        <end position="20"/>
    </location>
</feature>
<evidence type="ECO:0000313" key="3">
    <source>
        <dbReference type="Proteomes" id="UP000464378"/>
    </source>
</evidence>
<evidence type="ECO:0000313" key="2">
    <source>
        <dbReference type="EMBL" id="VIP03817.1"/>
    </source>
</evidence>